<proteinExistence type="predicted"/>
<protein>
    <submittedName>
        <fullName evidence="1">Uncharacterized protein</fullName>
    </submittedName>
</protein>
<name>A0A9X1BA24_9GAMM</name>
<keyword evidence="2" id="KW-1185">Reference proteome</keyword>
<evidence type="ECO:0000313" key="2">
    <source>
        <dbReference type="Proteomes" id="UP001138802"/>
    </source>
</evidence>
<accession>A0A9X1BA24</accession>
<dbReference type="AlphaFoldDB" id="A0A9X1BA24"/>
<evidence type="ECO:0000313" key="1">
    <source>
        <dbReference type="EMBL" id="MBK1645873.1"/>
    </source>
</evidence>
<gene>
    <name evidence="1" type="ORF">CKO25_14700</name>
</gene>
<organism evidence="1 2">
    <name type="scientific">Thiocapsa imhoffii</name>
    <dbReference type="NCBI Taxonomy" id="382777"/>
    <lineage>
        <taxon>Bacteria</taxon>
        <taxon>Pseudomonadati</taxon>
        <taxon>Pseudomonadota</taxon>
        <taxon>Gammaproteobacteria</taxon>
        <taxon>Chromatiales</taxon>
        <taxon>Chromatiaceae</taxon>
        <taxon>Thiocapsa</taxon>
    </lineage>
</organism>
<dbReference type="Proteomes" id="UP001138802">
    <property type="component" value="Unassembled WGS sequence"/>
</dbReference>
<dbReference type="RefSeq" id="WP_200388682.1">
    <property type="nucleotide sequence ID" value="NZ_NRSD01000016.1"/>
</dbReference>
<comment type="caution">
    <text evidence="1">The sequence shown here is derived from an EMBL/GenBank/DDBJ whole genome shotgun (WGS) entry which is preliminary data.</text>
</comment>
<sequence>MVDDVCIVNERLQPGKVQQVLGWTKPHYFGDERLGSLPNVLDVADDSLTATAIIGARRCAWWVYEGHGAGYRQLLDFVEPDERISVLRTRTNGYLDLEVVGWTGPEALREVFRFDGSRYVGTGLEPVR</sequence>
<reference evidence="1 2" key="1">
    <citation type="journal article" date="2020" name="Microorganisms">
        <title>Osmotic Adaptation and Compatible Solute Biosynthesis of Phototrophic Bacteria as Revealed from Genome Analyses.</title>
        <authorList>
            <person name="Imhoff J.F."/>
            <person name="Rahn T."/>
            <person name="Kunzel S."/>
            <person name="Keller A."/>
            <person name="Neulinger S.C."/>
        </authorList>
    </citation>
    <scope>NUCLEOTIDE SEQUENCE [LARGE SCALE GENOMIC DNA]</scope>
    <source>
        <strain evidence="1 2">DSM 21303</strain>
    </source>
</reference>
<dbReference type="EMBL" id="NRSD01000016">
    <property type="protein sequence ID" value="MBK1645873.1"/>
    <property type="molecule type" value="Genomic_DNA"/>
</dbReference>